<name>A0A1I0YE31_9CELL</name>
<evidence type="ECO:0000313" key="2">
    <source>
        <dbReference type="Proteomes" id="UP000199012"/>
    </source>
</evidence>
<evidence type="ECO:0000313" key="1">
    <source>
        <dbReference type="EMBL" id="SFB11046.1"/>
    </source>
</evidence>
<dbReference type="AlphaFoldDB" id="A0A1I0YE31"/>
<keyword evidence="2" id="KW-1185">Reference proteome</keyword>
<sequence>MVPTEKFLPAASKAEAVARLYALAGAPPEPLGPGSTEKKSVLLALARRLNLPVDDHAAKPVLGAHLARALDAEWTPAAWSRGSTITLHGLNTLLEAATFELHQRAVRSAVEEAFAEELGIGGFRPARSKLEAVNRISALTRSGPQDLGPGSKERKSVLVDLATGLSLDVDTALNKVDLGAAIAARLGAPWSPRYWSTGQTITLEGLNALLAAGERRLGLLGQGPADAFATPGEEAHALLAALDGAIDATWDGRRCVEAMRDAEFRHWRQTEWIGWHFEYVGIAALVNTFGGGPKRVLNTSFDYSLRTTWDLKAHSTGRENAAILNDLDAIEAGLTEPGGLGFIVLTGDPDYSDSVAFDAWHREQRSAGPAHERSRALKSGFRPLRLDAYHLQDQPTLEEAMRHGQFTVMAQGRQPDGNARKPKLKIRFDAANGYGGCRVASRSLTTE</sequence>
<dbReference type="EMBL" id="FOKA01000007">
    <property type="protein sequence ID" value="SFB11046.1"/>
    <property type="molecule type" value="Genomic_DNA"/>
</dbReference>
<reference evidence="1 2" key="1">
    <citation type="submission" date="2016-10" db="EMBL/GenBank/DDBJ databases">
        <authorList>
            <person name="de Groot N.N."/>
        </authorList>
    </citation>
    <scope>NUCLEOTIDE SEQUENCE [LARGE SCALE GENOMIC DNA]</scope>
    <source>
        <strain evidence="1 2">CGMCC 4.6945</strain>
    </source>
</reference>
<proteinExistence type="predicted"/>
<dbReference type="RefSeq" id="WP_090032571.1">
    <property type="nucleotide sequence ID" value="NZ_BONM01000019.1"/>
</dbReference>
<organism evidence="1 2">
    <name type="scientific">Cellulomonas marina</name>
    <dbReference type="NCBI Taxonomy" id="988821"/>
    <lineage>
        <taxon>Bacteria</taxon>
        <taxon>Bacillati</taxon>
        <taxon>Actinomycetota</taxon>
        <taxon>Actinomycetes</taxon>
        <taxon>Micrococcales</taxon>
        <taxon>Cellulomonadaceae</taxon>
        <taxon>Cellulomonas</taxon>
    </lineage>
</organism>
<accession>A0A1I0YE31</accession>
<dbReference type="Proteomes" id="UP000199012">
    <property type="component" value="Unassembled WGS sequence"/>
</dbReference>
<gene>
    <name evidence="1" type="ORF">SAMN05421867_10762</name>
</gene>
<protein>
    <submittedName>
        <fullName evidence="1">Uncharacterized protein</fullName>
    </submittedName>
</protein>
<dbReference type="OrthoDB" id="4410225at2"/>
<dbReference type="STRING" id="988821.SAMN05421867_10762"/>